<feature type="active site" description="Proton acceptor" evidence="2">
    <location>
        <position position="202"/>
    </location>
</feature>
<reference evidence="4 5" key="1">
    <citation type="submission" date="2020-01" db="EMBL/GenBank/DDBJ databases">
        <title>Jiella pacifica sp. nov.</title>
        <authorList>
            <person name="Xue Z."/>
            <person name="Zhu S."/>
            <person name="Chen J."/>
            <person name="Yang J."/>
        </authorList>
    </citation>
    <scope>NUCLEOTIDE SEQUENCE [LARGE SCALE GENOMIC DNA]</scope>
    <source>
        <strain evidence="4 5">40Bstr34</strain>
    </source>
</reference>
<comment type="caution">
    <text evidence="2">Lacks conserved residue(s) required for the propagation of feature annotation.</text>
</comment>
<dbReference type="GO" id="GO:0016042">
    <property type="term" value="P:lipid catabolic process"/>
    <property type="evidence" value="ECO:0007669"/>
    <property type="project" value="UniProtKB-UniRule"/>
</dbReference>
<evidence type="ECO:0000256" key="1">
    <source>
        <dbReference type="ARBA" id="ARBA00023098"/>
    </source>
</evidence>
<keyword evidence="1 2" id="KW-0443">Lipid metabolism</keyword>
<feature type="domain" description="PNPLA" evidence="3">
    <location>
        <begin position="9"/>
        <end position="215"/>
    </location>
</feature>
<dbReference type="GO" id="GO:0016787">
    <property type="term" value="F:hydrolase activity"/>
    <property type="evidence" value="ECO:0007669"/>
    <property type="project" value="UniProtKB-UniRule"/>
</dbReference>
<keyword evidence="2" id="KW-0378">Hydrolase</keyword>
<dbReference type="Pfam" id="PF01734">
    <property type="entry name" value="Patatin"/>
    <property type="match status" value="1"/>
</dbReference>
<comment type="caution">
    <text evidence="4">The sequence shown here is derived from an EMBL/GenBank/DDBJ whole genome shotgun (WGS) entry which is preliminary data.</text>
</comment>
<feature type="short sequence motif" description="DGA/G" evidence="2">
    <location>
        <begin position="202"/>
        <end position="204"/>
    </location>
</feature>
<evidence type="ECO:0000256" key="2">
    <source>
        <dbReference type="PROSITE-ProRule" id="PRU01161"/>
    </source>
</evidence>
<dbReference type="AlphaFoldDB" id="A0A6N9T1B8"/>
<organism evidence="4 5">
    <name type="scientific">Jiella pacifica</name>
    <dbReference type="NCBI Taxonomy" id="2696469"/>
    <lineage>
        <taxon>Bacteria</taxon>
        <taxon>Pseudomonadati</taxon>
        <taxon>Pseudomonadota</taxon>
        <taxon>Alphaproteobacteria</taxon>
        <taxon>Hyphomicrobiales</taxon>
        <taxon>Aurantimonadaceae</taxon>
        <taxon>Jiella</taxon>
    </lineage>
</organism>
<dbReference type="InterPro" id="IPR002641">
    <property type="entry name" value="PNPLA_dom"/>
</dbReference>
<dbReference type="Gene3D" id="3.40.1090.10">
    <property type="entry name" value="Cytosolic phospholipase A2 catalytic domain"/>
    <property type="match status" value="1"/>
</dbReference>
<keyword evidence="5" id="KW-1185">Reference proteome</keyword>
<gene>
    <name evidence="4" type="ORF">GTK09_05380</name>
</gene>
<proteinExistence type="predicted"/>
<dbReference type="PROSITE" id="PS51635">
    <property type="entry name" value="PNPLA"/>
    <property type="match status" value="1"/>
</dbReference>
<dbReference type="SUPFAM" id="SSF52151">
    <property type="entry name" value="FabD/lysophospholipase-like"/>
    <property type="match status" value="1"/>
</dbReference>
<dbReference type="Proteomes" id="UP000469011">
    <property type="component" value="Unassembled WGS sequence"/>
</dbReference>
<dbReference type="EMBL" id="JAAAMG010000003">
    <property type="protein sequence ID" value="NDW03856.1"/>
    <property type="molecule type" value="Genomic_DNA"/>
</dbReference>
<evidence type="ECO:0000313" key="5">
    <source>
        <dbReference type="Proteomes" id="UP000469011"/>
    </source>
</evidence>
<evidence type="ECO:0000313" key="4">
    <source>
        <dbReference type="EMBL" id="NDW03856.1"/>
    </source>
</evidence>
<evidence type="ECO:0000259" key="3">
    <source>
        <dbReference type="PROSITE" id="PS51635"/>
    </source>
</evidence>
<dbReference type="RefSeq" id="WP_163461683.1">
    <property type="nucleotide sequence ID" value="NZ_JAAAMG010000003.1"/>
</dbReference>
<dbReference type="InterPro" id="IPR016035">
    <property type="entry name" value="Acyl_Trfase/lysoPLipase"/>
</dbReference>
<name>A0A6N9T1B8_9HYPH</name>
<protein>
    <submittedName>
        <fullName evidence="4">Patatin-like phospholipase family protein</fullName>
    </submittedName>
</protein>
<accession>A0A6N9T1B8</accession>
<feature type="short sequence motif" description="GXSXG" evidence="2">
    <location>
        <begin position="41"/>
        <end position="45"/>
    </location>
</feature>
<keyword evidence="2" id="KW-0442">Lipid degradation</keyword>
<feature type="active site" description="Nucleophile" evidence="2">
    <location>
        <position position="43"/>
    </location>
</feature>
<sequence length="298" mass="32504">MVDAPFEQLVFSGGGTRCFWHGGFLDTVRRPLDLKPERIAGVSGGALAAACFIGGRDEKLLEVMGTAFDRRDCNVSIDWDEFEENGLTPHQQMYREVVRETLDDEAVARIADGPCFEVLLAHPPHSGFPKLTTFPMMVAYLADLAIRSTPHVIFPEKLGAHQQLVDARQAARDGLIVDLICNAAVIPPVFNLQGWNGRKVIDGGMTSKAPMPSGNRGRTLVLLTRKFRNLPDHPDRVYVEPSQAVPADKIDFTDRGKIVATWNAGVEDGKAFLHAFGATSHLVAADSAAFRADRANSG</sequence>